<sequence>MQIDSERMIPITILQKELTSRLRELTQTEEPLFVMRNNSLTAVILSPGEYEWLKEVESLLEHLEIANTIQQRLKHHERSQNVSWDRVKAEHDLSH</sequence>
<evidence type="ECO:0000313" key="3">
    <source>
        <dbReference type="EMBL" id="HGU31302.1"/>
    </source>
</evidence>
<evidence type="ECO:0000256" key="1">
    <source>
        <dbReference type="ARBA" id="ARBA00009981"/>
    </source>
</evidence>
<proteinExistence type="inferred from homology"/>
<dbReference type="Gene3D" id="3.40.1620.10">
    <property type="entry name" value="YefM-like domain"/>
    <property type="match status" value="1"/>
</dbReference>
<evidence type="ECO:0000256" key="2">
    <source>
        <dbReference type="SAM" id="MobiDB-lite"/>
    </source>
</evidence>
<organism evidence="3">
    <name type="scientific">Desulfatirhabdium butyrativorans</name>
    <dbReference type="NCBI Taxonomy" id="340467"/>
    <lineage>
        <taxon>Bacteria</taxon>
        <taxon>Pseudomonadati</taxon>
        <taxon>Thermodesulfobacteriota</taxon>
        <taxon>Desulfobacteria</taxon>
        <taxon>Desulfobacterales</taxon>
        <taxon>Desulfatirhabdiaceae</taxon>
        <taxon>Desulfatirhabdium</taxon>
    </lineage>
</organism>
<feature type="region of interest" description="Disordered" evidence="2">
    <location>
        <begin position="75"/>
        <end position="95"/>
    </location>
</feature>
<gene>
    <name evidence="3" type="ORF">ENS29_00425</name>
</gene>
<comment type="similarity">
    <text evidence="1">Belongs to the phD/YefM antitoxin family.</text>
</comment>
<comment type="caution">
    <text evidence="3">The sequence shown here is derived from an EMBL/GenBank/DDBJ whole genome shotgun (WGS) entry which is preliminary data.</text>
</comment>
<accession>A0A7C4MK41</accession>
<dbReference type="EMBL" id="DSUH01000011">
    <property type="protein sequence ID" value="HGU31302.1"/>
    <property type="molecule type" value="Genomic_DNA"/>
</dbReference>
<protein>
    <submittedName>
        <fullName evidence="3">Type II toxin-antitoxin system Phd/YefM family antitoxin</fullName>
    </submittedName>
</protein>
<dbReference type="SUPFAM" id="SSF143120">
    <property type="entry name" value="YefM-like"/>
    <property type="match status" value="1"/>
</dbReference>
<dbReference type="AlphaFoldDB" id="A0A7C4MK41"/>
<dbReference type="InterPro" id="IPR036165">
    <property type="entry name" value="YefM-like_sf"/>
</dbReference>
<name>A0A7C4MK41_9BACT</name>
<reference evidence="3" key="1">
    <citation type="journal article" date="2020" name="mSystems">
        <title>Genome- and Community-Level Interaction Insights into Carbon Utilization and Element Cycling Functions of Hydrothermarchaeota in Hydrothermal Sediment.</title>
        <authorList>
            <person name="Zhou Z."/>
            <person name="Liu Y."/>
            <person name="Xu W."/>
            <person name="Pan J."/>
            <person name="Luo Z.H."/>
            <person name="Li M."/>
        </authorList>
    </citation>
    <scope>NUCLEOTIDE SEQUENCE [LARGE SCALE GENOMIC DNA]</scope>
    <source>
        <strain evidence="3">SpSt-477</strain>
    </source>
</reference>
<feature type="compositionally biased region" description="Basic and acidic residues" evidence="2">
    <location>
        <begin position="85"/>
        <end position="95"/>
    </location>
</feature>